<gene>
    <name evidence="1" type="ORF">M4V62_00480</name>
</gene>
<dbReference type="Proteomes" id="UP000829992">
    <property type="component" value="Chromosome"/>
</dbReference>
<dbReference type="Gene3D" id="3.40.50.2300">
    <property type="match status" value="1"/>
</dbReference>
<evidence type="ECO:0000313" key="1">
    <source>
        <dbReference type="EMBL" id="UQT53676.1"/>
    </source>
</evidence>
<dbReference type="SUPFAM" id="SSF52172">
    <property type="entry name" value="CheY-like"/>
    <property type="match status" value="1"/>
</dbReference>
<dbReference type="InterPro" id="IPR011006">
    <property type="entry name" value="CheY-like_superfamily"/>
</dbReference>
<dbReference type="EMBL" id="CP097289">
    <property type="protein sequence ID" value="UQT53676.1"/>
    <property type="molecule type" value="Genomic_DNA"/>
</dbReference>
<evidence type="ECO:0000313" key="2">
    <source>
        <dbReference type="Proteomes" id="UP000829992"/>
    </source>
</evidence>
<dbReference type="RefSeq" id="WP_249585174.1">
    <property type="nucleotide sequence ID" value="NZ_BAAAQL010000039.1"/>
</dbReference>
<accession>A0ABY4PKS3</accession>
<organism evidence="1 2">
    <name type="scientific">Streptomyces durmitorensis</name>
    <dbReference type="NCBI Taxonomy" id="319947"/>
    <lineage>
        <taxon>Bacteria</taxon>
        <taxon>Bacillati</taxon>
        <taxon>Actinomycetota</taxon>
        <taxon>Actinomycetes</taxon>
        <taxon>Kitasatosporales</taxon>
        <taxon>Streptomycetaceae</taxon>
        <taxon>Streptomyces</taxon>
    </lineage>
</organism>
<sequence>MMTVLLVADDDMIRSLRPLIHHGPHYRVISHAASPAVALAQARVLLPDIVVIDTAVPGAPAELSALFQELRGLDPPSGVIWHVSAEPPVPSRLLEEAEGGVHTVHHGDQTAMHAALRTIGLRRASCDPDQPG</sequence>
<name>A0ABY4PKS3_9ACTN</name>
<keyword evidence="2" id="KW-1185">Reference proteome</keyword>
<protein>
    <recommendedName>
        <fullName evidence="3">Response regulatory domain-containing protein</fullName>
    </recommendedName>
</protein>
<evidence type="ECO:0008006" key="3">
    <source>
        <dbReference type="Google" id="ProtNLM"/>
    </source>
</evidence>
<proteinExistence type="predicted"/>
<reference evidence="1 2" key="1">
    <citation type="submission" date="2022-05" db="EMBL/GenBank/DDBJ databases">
        <authorList>
            <person name="Zhou X."/>
            <person name="Li K."/>
            <person name="Man Y."/>
        </authorList>
    </citation>
    <scope>NUCLEOTIDE SEQUENCE [LARGE SCALE GENOMIC DNA]</scope>
    <source>
        <strain evidence="1 2">MS405</strain>
    </source>
</reference>